<feature type="transmembrane region" description="Helical" evidence="1">
    <location>
        <begin position="392"/>
        <end position="409"/>
    </location>
</feature>
<feature type="transmembrane region" description="Helical" evidence="1">
    <location>
        <begin position="438"/>
        <end position="458"/>
    </location>
</feature>
<dbReference type="Pfam" id="PF00535">
    <property type="entry name" value="Glycos_transf_2"/>
    <property type="match status" value="1"/>
</dbReference>
<evidence type="ECO:0000313" key="4">
    <source>
        <dbReference type="Proteomes" id="UP000178603"/>
    </source>
</evidence>
<dbReference type="Proteomes" id="UP000178603">
    <property type="component" value="Unassembled WGS sequence"/>
</dbReference>
<dbReference type="InterPro" id="IPR001173">
    <property type="entry name" value="Glyco_trans_2-like"/>
</dbReference>
<name>A0A1F8APV6_9BACT</name>
<dbReference type="EMBL" id="MGGW01000020">
    <property type="protein sequence ID" value="OGM53807.1"/>
    <property type="molecule type" value="Genomic_DNA"/>
</dbReference>
<organism evidence="3 4">
    <name type="scientific">Candidatus Woesebacteria bacterium RIFCSPHIGHO2_12_FULL_41_24</name>
    <dbReference type="NCBI Taxonomy" id="1802510"/>
    <lineage>
        <taxon>Bacteria</taxon>
        <taxon>Candidatus Woeseibacteriota</taxon>
    </lineage>
</organism>
<dbReference type="InterPro" id="IPR029044">
    <property type="entry name" value="Nucleotide-diphossugar_trans"/>
</dbReference>
<dbReference type="AlphaFoldDB" id="A0A1F8APV6"/>
<feature type="transmembrane region" description="Helical" evidence="1">
    <location>
        <begin position="415"/>
        <end position="431"/>
    </location>
</feature>
<gene>
    <name evidence="3" type="ORF">A3E44_05315</name>
</gene>
<feature type="transmembrane region" description="Helical" evidence="1">
    <location>
        <begin position="311"/>
        <end position="333"/>
    </location>
</feature>
<evidence type="ECO:0000256" key="1">
    <source>
        <dbReference type="SAM" id="Phobius"/>
    </source>
</evidence>
<feature type="transmembrane region" description="Helical" evidence="1">
    <location>
        <begin position="611"/>
        <end position="631"/>
    </location>
</feature>
<dbReference type="CDD" id="cd04179">
    <property type="entry name" value="DPM_DPG-synthase_like"/>
    <property type="match status" value="1"/>
</dbReference>
<feature type="transmembrane region" description="Helical" evidence="1">
    <location>
        <begin position="552"/>
        <end position="571"/>
    </location>
</feature>
<dbReference type="SUPFAM" id="SSF53448">
    <property type="entry name" value="Nucleotide-diphospho-sugar transferases"/>
    <property type="match status" value="1"/>
</dbReference>
<feature type="transmembrane region" description="Helical" evidence="1">
    <location>
        <begin position="236"/>
        <end position="256"/>
    </location>
</feature>
<keyword evidence="1" id="KW-0812">Transmembrane</keyword>
<keyword evidence="1" id="KW-1133">Transmembrane helix</keyword>
<dbReference type="Gene3D" id="3.90.550.10">
    <property type="entry name" value="Spore Coat Polysaccharide Biosynthesis Protein SpsA, Chain A"/>
    <property type="match status" value="1"/>
</dbReference>
<dbReference type="PANTHER" id="PTHR48090">
    <property type="entry name" value="UNDECAPRENYL-PHOSPHATE 4-DEOXY-4-FORMAMIDO-L-ARABINOSE TRANSFERASE-RELATED"/>
    <property type="match status" value="1"/>
</dbReference>
<feature type="transmembrane region" description="Helical" evidence="1">
    <location>
        <begin position="643"/>
        <end position="662"/>
    </location>
</feature>
<sequence length="826" mass="93657">MKRNERLVSIIIPAYDEAENLRLLLPQIKAATSKIKNFSFEIIVNCNNCSDDSAKVVRGLGAVCIEKKYSKPSKSQALLDGFAASKGEILVMMDADMSHMPGDISKLLKCMADNEVGLVVGSRITGGSADETHIRKFGGIVLNKFVNLFFGTKLTDAINGFKVFRRDVYDRFIFHPEGYAIEIELISSALRLGYRVVEIPTFEPAREKGVAKSRILRDGWSFFKKIFKEGLSYHKIGIIGFLVSGLVCGLIIFLVFRKTLDMGLFGDDWGFVGFATKPEYQGFWESFAGSYGSNTFFMRVVINLFGRENFLAFYGTSMVLRLFAALGIFSFVYFGTGSRIVAFLASLLFSVLSTGLQTTDWVFNSPAYLSIGLAAIFLATLLLVAEKREISLLKILILTSTFTLSVILMPNRMNTLIIVGIAYLFLSVVFLKAKFKHLLLVSTLLILLQFIFYKFHFFGTSVDNTFRVTKAVGEIRQAINLSNFDFLINPLATTAKMFLPDTLVQKDFVMPLLGRFASGTNIFIMYFITLAAFAIGTFSSLSLLMKQKSRKGFLIISFGFYAIFWLVIFLARKLNPLNLNDYYLYTLSSLGAIILSVFIGFAFSGTRKLRLFALLGVLTIPSLSLISQIYFPLTYFGIFNRYLVSNMISVAVFWSCILTLVLKSHAAKTLKYSAYIVFSLFTLVHIHSSRIFIEENYKKHPAVAVRQVWSDFINLVPDIPNYNEKDRSRNALFLFLPKDEKSSQIVGATIDFSSTYKIWVEYPRFKRISDIGYMFTFKKEDFRDYIKKYNTPKELIYIFEVKNYRLVDKSEDFRNGKLEELAVKAQ</sequence>
<feature type="transmembrane region" description="Helical" evidence="1">
    <location>
        <begin position="340"/>
        <end position="359"/>
    </location>
</feature>
<reference evidence="3 4" key="1">
    <citation type="journal article" date="2016" name="Nat. Commun.">
        <title>Thousands of microbial genomes shed light on interconnected biogeochemical processes in an aquifer system.</title>
        <authorList>
            <person name="Anantharaman K."/>
            <person name="Brown C.T."/>
            <person name="Hug L.A."/>
            <person name="Sharon I."/>
            <person name="Castelle C.J."/>
            <person name="Probst A.J."/>
            <person name="Thomas B.C."/>
            <person name="Singh A."/>
            <person name="Wilkins M.J."/>
            <person name="Karaoz U."/>
            <person name="Brodie E.L."/>
            <person name="Williams K.H."/>
            <person name="Hubbard S.S."/>
            <person name="Banfield J.F."/>
        </authorList>
    </citation>
    <scope>NUCLEOTIDE SEQUENCE [LARGE SCALE GENOMIC DNA]</scope>
</reference>
<evidence type="ECO:0000313" key="3">
    <source>
        <dbReference type="EMBL" id="OGM53807.1"/>
    </source>
</evidence>
<protein>
    <recommendedName>
        <fullName evidence="2">Glycosyltransferase 2-like domain-containing protein</fullName>
    </recommendedName>
</protein>
<proteinExistence type="predicted"/>
<evidence type="ECO:0000259" key="2">
    <source>
        <dbReference type="Pfam" id="PF00535"/>
    </source>
</evidence>
<keyword evidence="1" id="KW-0472">Membrane</keyword>
<comment type="caution">
    <text evidence="3">The sequence shown here is derived from an EMBL/GenBank/DDBJ whole genome shotgun (WGS) entry which is preliminary data.</text>
</comment>
<accession>A0A1F8APV6</accession>
<dbReference type="PANTHER" id="PTHR48090:SF7">
    <property type="entry name" value="RFBJ PROTEIN"/>
    <property type="match status" value="1"/>
</dbReference>
<feature type="transmembrane region" description="Helical" evidence="1">
    <location>
        <begin position="583"/>
        <end position="604"/>
    </location>
</feature>
<dbReference type="InterPro" id="IPR050256">
    <property type="entry name" value="Glycosyltransferase_2"/>
</dbReference>
<feature type="domain" description="Glycosyltransferase 2-like" evidence="2">
    <location>
        <begin position="9"/>
        <end position="171"/>
    </location>
</feature>
<feature type="transmembrane region" description="Helical" evidence="1">
    <location>
        <begin position="365"/>
        <end position="385"/>
    </location>
</feature>
<feature type="transmembrane region" description="Helical" evidence="1">
    <location>
        <begin position="523"/>
        <end position="545"/>
    </location>
</feature>